<feature type="transmembrane region" description="Helical" evidence="12">
    <location>
        <begin position="166"/>
        <end position="190"/>
    </location>
</feature>
<feature type="transmembrane region" description="Helical" evidence="12">
    <location>
        <begin position="21"/>
        <end position="42"/>
    </location>
</feature>
<dbReference type="SMART" id="SM00388">
    <property type="entry name" value="HisKA"/>
    <property type="match status" value="1"/>
</dbReference>
<evidence type="ECO:0000256" key="2">
    <source>
        <dbReference type="ARBA" id="ARBA00004651"/>
    </source>
</evidence>
<dbReference type="InterPro" id="IPR003594">
    <property type="entry name" value="HATPase_dom"/>
</dbReference>
<dbReference type="PANTHER" id="PTHR45528">
    <property type="entry name" value="SENSOR HISTIDINE KINASE CPXA"/>
    <property type="match status" value="1"/>
</dbReference>
<keyword evidence="9" id="KW-0067">ATP-binding</keyword>
<proteinExistence type="predicted"/>
<dbReference type="Proteomes" id="UP000694308">
    <property type="component" value="Unassembled WGS sequence"/>
</dbReference>
<evidence type="ECO:0000313" key="14">
    <source>
        <dbReference type="EMBL" id="MBV7276262.1"/>
    </source>
</evidence>
<gene>
    <name evidence="14" type="ORF">I6U48_25600</name>
</gene>
<dbReference type="EMBL" id="JAEEGC010000166">
    <property type="protein sequence ID" value="MBV7276262.1"/>
    <property type="molecule type" value="Genomic_DNA"/>
</dbReference>
<keyword evidence="4" id="KW-1003">Cell membrane</keyword>
<keyword evidence="10" id="KW-0902">Two-component regulatory system</keyword>
<dbReference type="EC" id="2.7.13.3" evidence="3"/>
<dbReference type="GO" id="GO:0005886">
    <property type="term" value="C:plasma membrane"/>
    <property type="evidence" value="ECO:0007669"/>
    <property type="project" value="UniProtKB-SubCell"/>
</dbReference>
<name>A0A949WXR6_9CLOT</name>
<evidence type="ECO:0000256" key="9">
    <source>
        <dbReference type="ARBA" id="ARBA00022840"/>
    </source>
</evidence>
<comment type="caution">
    <text evidence="14">The sequence shown here is derived from an EMBL/GenBank/DDBJ whole genome shotgun (WGS) entry which is preliminary data.</text>
</comment>
<reference evidence="14" key="1">
    <citation type="submission" date="2020-12" db="EMBL/GenBank/DDBJ databases">
        <title>Clostridium thailandense sp. nov., a novel acetogenic bacterium isolated from peat land soil in Thailand.</title>
        <authorList>
            <person name="Chaikitkaew S."/>
            <person name="Birkeland N.K."/>
        </authorList>
    </citation>
    <scope>NUCLEOTIDE SEQUENCE</scope>
    <source>
        <strain evidence="14">PL3</strain>
    </source>
</reference>
<evidence type="ECO:0000256" key="5">
    <source>
        <dbReference type="ARBA" id="ARBA00022553"/>
    </source>
</evidence>
<dbReference type="SMART" id="SM00387">
    <property type="entry name" value="HATPase_c"/>
    <property type="match status" value="1"/>
</dbReference>
<keyword evidence="11 12" id="KW-0472">Membrane</keyword>
<dbReference type="InterPro" id="IPR003661">
    <property type="entry name" value="HisK_dim/P_dom"/>
</dbReference>
<comment type="subcellular location">
    <subcellularLocation>
        <location evidence="2">Cell membrane</location>
        <topology evidence="2">Multi-pass membrane protein</topology>
    </subcellularLocation>
</comment>
<dbReference type="PROSITE" id="PS50109">
    <property type="entry name" value="HIS_KIN"/>
    <property type="match status" value="1"/>
</dbReference>
<keyword evidence="12" id="KW-0812">Transmembrane</keyword>
<evidence type="ECO:0000256" key="10">
    <source>
        <dbReference type="ARBA" id="ARBA00023012"/>
    </source>
</evidence>
<dbReference type="PANTHER" id="PTHR45528:SF1">
    <property type="entry name" value="SENSOR HISTIDINE KINASE CPXA"/>
    <property type="match status" value="1"/>
</dbReference>
<protein>
    <recommendedName>
        <fullName evidence="3">histidine kinase</fullName>
        <ecNumber evidence="3">2.7.13.3</ecNumber>
    </recommendedName>
</protein>
<keyword evidence="8 14" id="KW-0418">Kinase</keyword>
<evidence type="ECO:0000313" key="15">
    <source>
        <dbReference type="Proteomes" id="UP000694308"/>
    </source>
</evidence>
<dbReference type="RefSeq" id="WP_218323302.1">
    <property type="nucleotide sequence ID" value="NZ_JAEEGC010000166.1"/>
</dbReference>
<dbReference type="GO" id="GO:0005524">
    <property type="term" value="F:ATP binding"/>
    <property type="evidence" value="ECO:0007669"/>
    <property type="project" value="UniProtKB-KW"/>
</dbReference>
<feature type="domain" description="Histidine kinase" evidence="13">
    <location>
        <begin position="257"/>
        <end position="474"/>
    </location>
</feature>
<evidence type="ECO:0000259" key="13">
    <source>
        <dbReference type="PROSITE" id="PS50109"/>
    </source>
</evidence>
<dbReference type="CDD" id="cd00082">
    <property type="entry name" value="HisKA"/>
    <property type="match status" value="1"/>
</dbReference>
<dbReference type="Pfam" id="PF02518">
    <property type="entry name" value="HATPase_c"/>
    <property type="match status" value="1"/>
</dbReference>
<dbReference type="Pfam" id="PF00512">
    <property type="entry name" value="HisKA"/>
    <property type="match status" value="1"/>
</dbReference>
<keyword evidence="12" id="KW-1133">Transmembrane helix</keyword>
<comment type="catalytic activity">
    <reaction evidence="1">
        <text>ATP + protein L-histidine = ADP + protein N-phospho-L-histidine.</text>
        <dbReference type="EC" id="2.7.13.3"/>
    </reaction>
</comment>
<keyword evidence="5" id="KW-0597">Phosphoprotein</keyword>
<keyword evidence="7" id="KW-0547">Nucleotide-binding</keyword>
<evidence type="ECO:0000256" key="3">
    <source>
        <dbReference type="ARBA" id="ARBA00012438"/>
    </source>
</evidence>
<evidence type="ECO:0000256" key="11">
    <source>
        <dbReference type="ARBA" id="ARBA00023136"/>
    </source>
</evidence>
<keyword evidence="15" id="KW-1185">Reference proteome</keyword>
<evidence type="ECO:0000256" key="12">
    <source>
        <dbReference type="SAM" id="Phobius"/>
    </source>
</evidence>
<organism evidence="14 15">
    <name type="scientific">Clostridium thailandense</name>
    <dbReference type="NCBI Taxonomy" id="2794346"/>
    <lineage>
        <taxon>Bacteria</taxon>
        <taxon>Bacillati</taxon>
        <taxon>Bacillota</taxon>
        <taxon>Clostridia</taxon>
        <taxon>Eubacteriales</taxon>
        <taxon>Clostridiaceae</taxon>
        <taxon>Clostridium</taxon>
    </lineage>
</organism>
<evidence type="ECO:0000256" key="7">
    <source>
        <dbReference type="ARBA" id="ARBA00022741"/>
    </source>
</evidence>
<accession>A0A949WXR6</accession>
<evidence type="ECO:0000256" key="1">
    <source>
        <dbReference type="ARBA" id="ARBA00000085"/>
    </source>
</evidence>
<evidence type="ECO:0000256" key="6">
    <source>
        <dbReference type="ARBA" id="ARBA00022679"/>
    </source>
</evidence>
<dbReference type="InterPro" id="IPR005467">
    <property type="entry name" value="His_kinase_dom"/>
</dbReference>
<dbReference type="CDD" id="cd00075">
    <property type="entry name" value="HATPase"/>
    <property type="match status" value="1"/>
</dbReference>
<evidence type="ECO:0000256" key="4">
    <source>
        <dbReference type="ARBA" id="ARBA00022475"/>
    </source>
</evidence>
<dbReference type="AlphaFoldDB" id="A0A949WXR6"/>
<sequence>MKFISKLKTNWTITRKFLATLIFIIIIELIINLILFNTTIMYTKENLSNLGAENLTLAFSDYIDFNNNSPFVNEDGKQIILKNNGWIQIIDENFKELYSFHKPAEVPIKYSPIEIAHFYKYDIANCSIFISEKKYNNQSYAYIIGFPLEKVAKHTVVFNPSALKSFFCSGIIILLCVNIVIAIIISYFLFGKSMGKPLENIINGINELSSGNYETKYLEKGVYKNVFTNLNKLGKTLKENKTKRDELEKMRDTWISSISHDVKTPLSSIKGYAELMKDSDYSFSSEEVQEYSDIIYSKSLYIQTLVEDLNLTYKLKNKVLSLSKQKSNLTLLLQNVIIGILNHPLYSNRNINFHSESEDINAYIDEKLFKRALVNLIFNSLIHNDENVQVDISIYKKDKIYIVIRDNGKGISEEDLEHIFERYYRGTNTNTSIEGSGLGMAISKQIVDAHNGSIFIESIIGEGTTIKIALNDKITINSSSI</sequence>
<dbReference type="InterPro" id="IPR050398">
    <property type="entry name" value="HssS/ArlS-like"/>
</dbReference>
<keyword evidence="6" id="KW-0808">Transferase</keyword>
<dbReference type="GO" id="GO:0000155">
    <property type="term" value="F:phosphorelay sensor kinase activity"/>
    <property type="evidence" value="ECO:0007669"/>
    <property type="project" value="InterPro"/>
</dbReference>
<evidence type="ECO:0000256" key="8">
    <source>
        <dbReference type="ARBA" id="ARBA00022777"/>
    </source>
</evidence>